<dbReference type="STRING" id="1389489.O159_15900"/>
<dbReference type="EMBL" id="CP006734">
    <property type="protein sequence ID" value="AGW41639.1"/>
    <property type="molecule type" value="Genomic_DNA"/>
</dbReference>
<proteinExistence type="predicted"/>
<protein>
    <recommendedName>
        <fullName evidence="3">Methionine aminopeptidase</fullName>
    </recommendedName>
</protein>
<gene>
    <name evidence="1" type="ORF">O159_15900</name>
</gene>
<dbReference type="RefSeq" id="WP_021755101.1">
    <property type="nucleotide sequence ID" value="NC_022438.1"/>
</dbReference>
<dbReference type="Proteomes" id="UP000016743">
    <property type="component" value="Chromosome"/>
</dbReference>
<dbReference type="eggNOG" id="ENOG5033BD3">
    <property type="taxonomic scope" value="Bacteria"/>
</dbReference>
<name>U3P841_LEIXC</name>
<evidence type="ECO:0008006" key="3">
    <source>
        <dbReference type="Google" id="ProtNLM"/>
    </source>
</evidence>
<dbReference type="AlphaFoldDB" id="U3P841"/>
<keyword evidence="2" id="KW-1185">Reference proteome</keyword>
<accession>U3P841</accession>
<dbReference type="PATRIC" id="fig|1389489.3.peg.1532"/>
<dbReference type="KEGG" id="lxy:O159_15900"/>
<dbReference type="OrthoDB" id="3268477at2"/>
<evidence type="ECO:0000313" key="1">
    <source>
        <dbReference type="EMBL" id="AGW41639.1"/>
    </source>
</evidence>
<evidence type="ECO:0000313" key="2">
    <source>
        <dbReference type="Proteomes" id="UP000016743"/>
    </source>
</evidence>
<reference evidence="1 2" key="1">
    <citation type="journal article" date="2013" name="Genome Announc.">
        <title>Complete Genome Sequence of Leifsonia xyli subsp. cynodontis Strain DSM46306, a Gram-Positive Bacterial Pathogen of Grasses.</title>
        <authorList>
            <person name="Monteiro-Vitorello C.B."/>
            <person name="Zerillo M.M."/>
            <person name="Van Sluys M.A."/>
            <person name="Camargo L.E."/>
            <person name="Kitajima J.P."/>
        </authorList>
    </citation>
    <scope>NUCLEOTIDE SEQUENCE [LARGE SCALE GENOMIC DNA]</scope>
    <source>
        <strain evidence="1 2">DSM 46306</strain>
    </source>
</reference>
<organism evidence="1 2">
    <name type="scientific">Leifsonia xyli subsp. cynodontis DSM 46306</name>
    <dbReference type="NCBI Taxonomy" id="1389489"/>
    <lineage>
        <taxon>Bacteria</taxon>
        <taxon>Bacillati</taxon>
        <taxon>Actinomycetota</taxon>
        <taxon>Actinomycetes</taxon>
        <taxon>Micrococcales</taxon>
        <taxon>Microbacteriaceae</taxon>
        <taxon>Leifsonia</taxon>
    </lineage>
</organism>
<sequence>MTADGNYGIERDAEHKYWYNLKTGRVEQGLLSPAPDRAGPFDTHAEAERALEKLRENSAKWAEEDAADDR</sequence>
<dbReference type="HOGENOM" id="CLU_191180_2_0_11"/>